<dbReference type="AlphaFoldDB" id="A0A850NU29"/>
<comment type="caution">
    <text evidence="3">The sequence shown here is derived from an EMBL/GenBank/DDBJ whole genome shotgun (WGS) entry which is preliminary data.</text>
</comment>
<dbReference type="InterPro" id="IPR038670">
    <property type="entry name" value="HslJ-like_sf"/>
</dbReference>
<gene>
    <name evidence="2" type="ORF">FHR90_000436</name>
    <name evidence="3" type="ORF">HUK83_04090</name>
</gene>
<reference evidence="3 5" key="1">
    <citation type="submission" date="2020-06" db="EMBL/GenBank/DDBJ databases">
        <title>Description of novel acetic acid bacteria.</title>
        <authorList>
            <person name="Sombolestani A."/>
        </authorList>
    </citation>
    <scope>NUCLEOTIDE SEQUENCE [LARGE SCALE GENOMIC DNA]</scope>
    <source>
        <strain evidence="3 5">LMG 26838</strain>
    </source>
</reference>
<dbReference type="EMBL" id="JABXXQ010000043">
    <property type="protein sequence ID" value="NVN29517.1"/>
    <property type="molecule type" value="Genomic_DNA"/>
</dbReference>
<dbReference type="PANTHER" id="PTHR35535:SF1">
    <property type="entry name" value="HEAT SHOCK PROTEIN HSLJ"/>
    <property type="match status" value="1"/>
</dbReference>
<reference evidence="2 4" key="2">
    <citation type="submission" date="2020-08" db="EMBL/GenBank/DDBJ databases">
        <title>Genomic Encyclopedia of Type Strains, Phase III (KMG-III): the genomes of soil and plant-associated and newly described type strains.</title>
        <authorList>
            <person name="Whitman W."/>
        </authorList>
    </citation>
    <scope>NUCLEOTIDE SEQUENCE [LARGE SCALE GENOMIC DNA]</scope>
    <source>
        <strain evidence="2 4">CECT 8088</strain>
    </source>
</reference>
<dbReference type="Pfam" id="PF03724">
    <property type="entry name" value="META"/>
    <property type="match status" value="1"/>
</dbReference>
<evidence type="ECO:0000313" key="3">
    <source>
        <dbReference type="EMBL" id="NVN29517.1"/>
    </source>
</evidence>
<feature type="domain" description="DUF306" evidence="1">
    <location>
        <begin position="23"/>
        <end position="128"/>
    </location>
</feature>
<accession>A0A850NU29</accession>
<keyword evidence="4" id="KW-1185">Reference proteome</keyword>
<dbReference type="RefSeq" id="WP_176622266.1">
    <property type="nucleotide sequence ID" value="NZ_JABXXQ010000043.1"/>
</dbReference>
<dbReference type="InterPro" id="IPR053147">
    <property type="entry name" value="Hsp_HslJ-like"/>
</dbReference>
<keyword evidence="2" id="KW-0346">Stress response</keyword>
<dbReference type="Gene3D" id="2.40.128.270">
    <property type="match status" value="1"/>
</dbReference>
<evidence type="ECO:0000313" key="4">
    <source>
        <dbReference type="Proteomes" id="UP000557688"/>
    </source>
</evidence>
<evidence type="ECO:0000313" key="5">
    <source>
        <dbReference type="Proteomes" id="UP000565205"/>
    </source>
</evidence>
<proteinExistence type="predicted"/>
<dbReference type="InterPro" id="IPR005184">
    <property type="entry name" value="DUF306_Meta_HslJ"/>
</dbReference>
<dbReference type="Proteomes" id="UP000557688">
    <property type="component" value="Unassembled WGS sequence"/>
</dbReference>
<protein>
    <submittedName>
        <fullName evidence="2">Heat shock protein HslJ</fullName>
    </submittedName>
    <submittedName>
        <fullName evidence="3">META domain-containing protein</fullName>
    </submittedName>
</protein>
<dbReference type="EMBL" id="JACHXV010000002">
    <property type="protein sequence ID" value="MBB3172622.1"/>
    <property type="molecule type" value="Genomic_DNA"/>
</dbReference>
<evidence type="ECO:0000259" key="1">
    <source>
        <dbReference type="Pfam" id="PF03724"/>
    </source>
</evidence>
<evidence type="ECO:0000313" key="2">
    <source>
        <dbReference type="EMBL" id="MBB3172622.1"/>
    </source>
</evidence>
<organism evidence="3 5">
    <name type="scientific">Endobacter medicaginis</name>
    <dbReference type="NCBI Taxonomy" id="1181271"/>
    <lineage>
        <taxon>Bacteria</taxon>
        <taxon>Pseudomonadati</taxon>
        <taxon>Pseudomonadota</taxon>
        <taxon>Alphaproteobacteria</taxon>
        <taxon>Acetobacterales</taxon>
        <taxon>Acetobacteraceae</taxon>
        <taxon>Endobacter</taxon>
    </lineage>
</organism>
<sequence length="134" mass="14416">MHRVLLPLLAIGLSGCVGTDPGHLTQTDWVLVELNGQAVPKLPHPATLHFEDGHVSGSNGCNRYHGTYAFDPAARSLHFGRVASTMMACVNGMQVERGFMAALATTDGYTLRADELTLDRAQVPMARFEVLSAP</sequence>
<dbReference type="Proteomes" id="UP000565205">
    <property type="component" value="Unassembled WGS sequence"/>
</dbReference>
<name>A0A850NU29_9PROT</name>
<dbReference type="PANTHER" id="PTHR35535">
    <property type="entry name" value="HEAT SHOCK PROTEIN HSLJ"/>
    <property type="match status" value="1"/>
</dbReference>
<dbReference type="PROSITE" id="PS51257">
    <property type="entry name" value="PROKAR_LIPOPROTEIN"/>
    <property type="match status" value="1"/>
</dbReference>